<evidence type="ECO:0000259" key="4">
    <source>
        <dbReference type="Pfam" id="PF13586"/>
    </source>
</evidence>
<keyword evidence="2" id="KW-0472">Membrane</keyword>
<dbReference type="NCBIfam" id="NF033578">
    <property type="entry name" value="transpos_IS5_1"/>
    <property type="match status" value="1"/>
</dbReference>
<feature type="transmembrane region" description="Helical" evidence="2">
    <location>
        <begin position="454"/>
        <end position="476"/>
    </location>
</feature>
<dbReference type="EMBL" id="AP025516">
    <property type="protein sequence ID" value="BDD89146.1"/>
    <property type="molecule type" value="Genomic_DNA"/>
</dbReference>
<feature type="region of interest" description="Disordered" evidence="1">
    <location>
        <begin position="132"/>
        <end position="165"/>
    </location>
</feature>
<evidence type="ECO:0000256" key="1">
    <source>
        <dbReference type="SAM" id="MobiDB-lite"/>
    </source>
</evidence>
<accession>A0ABM7WDV7</accession>
<gene>
    <name evidence="5" type="ORF">DPPLL_35110</name>
</gene>
<dbReference type="InterPro" id="IPR047710">
    <property type="entry name" value="Transpos_IS5-like"/>
</dbReference>
<feature type="compositionally biased region" description="Basic and acidic residues" evidence="1">
    <location>
        <begin position="132"/>
        <end position="143"/>
    </location>
</feature>
<sequence>MYKHNLKQLELPEFSLPFQGELSRDNKWVKMAALIPWEEFEARYKKNFAKSGTGYPALSVRMALAALIIKEELRASDRACVEQITENPYLQYFCGLKAFITSPPFDASLFVHFRKRFPADVLSEVNNAIADRVRSNRQDHPPKDPQPPVNEEETTTISPAPPNHGRLMVDATCTPADITFPTDIKLLNKAREKSEQLIDILHQARGKGYKKPRSYRQRARKQFLSVAKDKRMSRQKIRRCLRQQLGYLRRNLRHIDQLAKQAGIGALKRRQYKDLLVISEVLRQQQWMYDNRSRRIDDRIVSIEQPHVRPIKRGKAAADTEFGAKVSISLVDGISFVDTISWDNFNEGGELVDQIETYRNRFGYYPESVHADKIYRNRDNRRYCKQRGIRLSGPRLGRPPKVTESNAQALKDAGKMARQDEIARNAVEGKFGQGKRRYSLNRIMTRLSCTSETAIMVSFLVMNLNRWLTTFVLFFFQRSMTFLSTIRSVLSSWLGPLYRPAT</sequence>
<evidence type="ECO:0000313" key="6">
    <source>
        <dbReference type="Proteomes" id="UP000830055"/>
    </source>
</evidence>
<name>A0ABM7WDV7_9BACT</name>
<dbReference type="InterPro" id="IPR025668">
    <property type="entry name" value="Tnp_DDE_dom"/>
</dbReference>
<reference evidence="5 6" key="1">
    <citation type="submission" date="2022-01" db="EMBL/GenBank/DDBJ databases">
        <title>Desulfofustis limnae sp. nov., a novel mesophilic sulfate-reducing bacterium isolated from marsh soil.</title>
        <authorList>
            <person name="Watanabe M."/>
            <person name="Takahashi A."/>
            <person name="Kojima H."/>
            <person name="Fukui M."/>
        </authorList>
    </citation>
    <scope>NUCLEOTIDE SEQUENCE [LARGE SCALE GENOMIC DNA]</scope>
    <source>
        <strain evidence="5 6">PPLL</strain>
    </source>
</reference>
<dbReference type="PANTHER" id="PTHR33803">
    <property type="entry name" value="IS1478 TRANSPOSASE"/>
    <property type="match status" value="1"/>
</dbReference>
<dbReference type="PANTHER" id="PTHR33803:SF3">
    <property type="entry name" value="BLL1974 PROTEIN"/>
    <property type="match status" value="1"/>
</dbReference>
<dbReference type="Proteomes" id="UP000830055">
    <property type="component" value="Chromosome"/>
</dbReference>
<organism evidence="5 6">
    <name type="scientific">Desulfofustis limnaeus</name>
    <dbReference type="NCBI Taxonomy" id="2740163"/>
    <lineage>
        <taxon>Bacteria</taxon>
        <taxon>Pseudomonadati</taxon>
        <taxon>Thermodesulfobacteriota</taxon>
        <taxon>Desulfobulbia</taxon>
        <taxon>Desulfobulbales</taxon>
        <taxon>Desulfocapsaceae</taxon>
        <taxon>Desulfofustis</taxon>
    </lineage>
</organism>
<feature type="domain" description="Transposase DDE" evidence="4">
    <location>
        <begin position="369"/>
        <end position="464"/>
    </location>
</feature>
<feature type="domain" description="Transposase InsH N-terminal" evidence="3">
    <location>
        <begin position="21"/>
        <end position="116"/>
    </location>
</feature>
<keyword evidence="2" id="KW-1133">Transmembrane helix</keyword>
<proteinExistence type="predicted"/>
<dbReference type="Pfam" id="PF05598">
    <property type="entry name" value="DUF772"/>
    <property type="match status" value="1"/>
</dbReference>
<evidence type="ECO:0000256" key="2">
    <source>
        <dbReference type="SAM" id="Phobius"/>
    </source>
</evidence>
<keyword evidence="2" id="KW-0812">Transmembrane</keyword>
<protein>
    <submittedName>
        <fullName evidence="5">Transposase</fullName>
    </submittedName>
</protein>
<dbReference type="Pfam" id="PF13586">
    <property type="entry name" value="DDE_Tnp_1_2"/>
    <property type="match status" value="1"/>
</dbReference>
<evidence type="ECO:0000313" key="5">
    <source>
        <dbReference type="EMBL" id="BDD89146.1"/>
    </source>
</evidence>
<dbReference type="RefSeq" id="WP_284152464.1">
    <property type="nucleotide sequence ID" value="NZ_AP025516.1"/>
</dbReference>
<keyword evidence="6" id="KW-1185">Reference proteome</keyword>
<dbReference type="InterPro" id="IPR008490">
    <property type="entry name" value="Transposase_InsH_N"/>
</dbReference>
<evidence type="ECO:0000259" key="3">
    <source>
        <dbReference type="Pfam" id="PF05598"/>
    </source>
</evidence>